<feature type="transmembrane region" description="Helical" evidence="1">
    <location>
        <begin position="60"/>
        <end position="83"/>
    </location>
</feature>
<name>X1TIS2_9ZZZZ</name>
<gene>
    <name evidence="2" type="ORF">S12H4_14126</name>
</gene>
<reference evidence="2" key="1">
    <citation type="journal article" date="2014" name="Front. Microbiol.">
        <title>High frequency of phylogenetically diverse reductive dehalogenase-homologous genes in deep subseafloor sedimentary metagenomes.</title>
        <authorList>
            <person name="Kawai M."/>
            <person name="Futagami T."/>
            <person name="Toyoda A."/>
            <person name="Takaki Y."/>
            <person name="Nishi S."/>
            <person name="Hori S."/>
            <person name="Arai W."/>
            <person name="Tsubouchi T."/>
            <person name="Morono Y."/>
            <person name="Uchiyama I."/>
            <person name="Ito T."/>
            <person name="Fujiyama A."/>
            <person name="Inagaki F."/>
            <person name="Takami H."/>
        </authorList>
    </citation>
    <scope>NUCLEOTIDE SEQUENCE</scope>
    <source>
        <strain evidence="2">Expedition CK06-06</strain>
    </source>
</reference>
<comment type="caution">
    <text evidence="2">The sequence shown here is derived from an EMBL/GenBank/DDBJ whole genome shotgun (WGS) entry which is preliminary data.</text>
</comment>
<proteinExistence type="predicted"/>
<dbReference type="EMBL" id="BARW01006728">
    <property type="protein sequence ID" value="GAI79934.1"/>
    <property type="molecule type" value="Genomic_DNA"/>
</dbReference>
<keyword evidence="1" id="KW-0812">Transmembrane</keyword>
<sequence>MIGGKTTPYTAQMSLHFPYPVLSKWGFEIHCAIDGDMDYISFDLNFSTGTQVKFAGTQEFIMWPIVGIINSIILLVVGTTRFIQ</sequence>
<evidence type="ECO:0000313" key="2">
    <source>
        <dbReference type="EMBL" id="GAI79934.1"/>
    </source>
</evidence>
<evidence type="ECO:0000256" key="1">
    <source>
        <dbReference type="SAM" id="Phobius"/>
    </source>
</evidence>
<keyword evidence="1" id="KW-0472">Membrane</keyword>
<dbReference type="AlphaFoldDB" id="X1TIS2"/>
<keyword evidence="1" id="KW-1133">Transmembrane helix</keyword>
<organism evidence="2">
    <name type="scientific">marine sediment metagenome</name>
    <dbReference type="NCBI Taxonomy" id="412755"/>
    <lineage>
        <taxon>unclassified sequences</taxon>
        <taxon>metagenomes</taxon>
        <taxon>ecological metagenomes</taxon>
    </lineage>
</organism>
<protein>
    <submittedName>
        <fullName evidence="2">Uncharacterized protein</fullName>
    </submittedName>
</protein>
<accession>X1TIS2</accession>